<feature type="binding site" evidence="5">
    <location>
        <position position="140"/>
    </location>
    <ligand>
        <name>substrate</name>
    </ligand>
</feature>
<dbReference type="InterPro" id="IPR020556">
    <property type="entry name" value="Amidase_CS"/>
</dbReference>
<evidence type="ECO:0000256" key="2">
    <source>
        <dbReference type="ARBA" id="ARBA00009199"/>
    </source>
</evidence>
<name>A0A4S8M9P2_DENBC</name>
<dbReference type="InterPro" id="IPR023631">
    <property type="entry name" value="Amidase_dom"/>
</dbReference>
<dbReference type="AlphaFoldDB" id="A0A4S8M9P2"/>
<dbReference type="PANTHER" id="PTHR45847:SF6">
    <property type="entry name" value="FATTY ACID AMIDE HYDROLASE"/>
    <property type="match status" value="1"/>
</dbReference>
<feature type="binding site" evidence="5">
    <location>
        <position position="166"/>
    </location>
    <ligand>
        <name>substrate</name>
    </ligand>
</feature>
<evidence type="ECO:0000256" key="5">
    <source>
        <dbReference type="PIRSR" id="PIRSR001221-2"/>
    </source>
</evidence>
<comment type="catalytic activity">
    <reaction evidence="1">
        <text>a monocarboxylic acid amide + H2O = a monocarboxylate + NH4(+)</text>
        <dbReference type="Rhea" id="RHEA:12020"/>
        <dbReference type="ChEBI" id="CHEBI:15377"/>
        <dbReference type="ChEBI" id="CHEBI:28938"/>
        <dbReference type="ChEBI" id="CHEBI:35757"/>
        <dbReference type="ChEBI" id="CHEBI:83628"/>
        <dbReference type="EC" id="3.5.1.4"/>
    </reaction>
</comment>
<evidence type="ECO:0000259" key="6">
    <source>
        <dbReference type="Pfam" id="PF01425"/>
    </source>
</evidence>
<dbReference type="EC" id="3.5.1.4" evidence="3"/>
<gene>
    <name evidence="7" type="ORF">K435DRAFT_659630</name>
</gene>
<dbReference type="PROSITE" id="PS00571">
    <property type="entry name" value="AMIDASES"/>
    <property type="match status" value="1"/>
</dbReference>
<sequence>MSEPPNSPVAREIVSRIESGEWTAARVVEAYIAQAIVAHEKTNCITEGMCIAVSMFLLFEQALKQAKELDASFASTKKLRGPLHGVPFSFSSTDNVIGFDTTVGFTQWANKPATSNAVLVQQLIDLGAIPVFKTNVPQTMFSFESSNPLWGRTTNPYNSGYTSGGSSGGEAAALALDGAAFGIGSDIGGSLRIPTGYCGIYSLKPSVGRISKTGALGPDSGFEGIKDVVGPMGRSVEDLDLFCRFIFGRGDNFADQLLVPLPYRETKLPQKLRFGYYSNDGFVKASPANRRAIMETVGALRKEGHECVEITVPNVPEAMQIFSALTSSDAYRKMTSHLGPDPMEPFLSLPVYSARVPGFLLSIATWVVETFVGDAIFANLARVVHKKSVGEYNEWNTKRNEYNDMFFEKVWKHYALDGIICPVQAMPQIPNGGAIDLLPLAIGTVLYNVVNSPCGVLPVTYVDAKKDQLTEDWTDPTKRNGSKILENMVYNGFMGKKSYYDAEAMEGMPVGIQLVGKRYEDEKVLGMMEVVDNALKKANGSNFGPGAARRAKGAAK</sequence>
<evidence type="ECO:0000313" key="8">
    <source>
        <dbReference type="Proteomes" id="UP000297245"/>
    </source>
</evidence>
<evidence type="ECO:0000256" key="3">
    <source>
        <dbReference type="ARBA" id="ARBA00012922"/>
    </source>
</evidence>
<feature type="domain" description="Amidase" evidence="6">
    <location>
        <begin position="26"/>
        <end position="525"/>
    </location>
</feature>
<dbReference type="OrthoDB" id="6428749at2759"/>
<dbReference type="FunFam" id="3.90.1300.10:FF:000003">
    <property type="entry name" value="Amidase signature enzyme"/>
    <property type="match status" value="1"/>
</dbReference>
<protein>
    <recommendedName>
        <fullName evidence="3">amidase</fullName>
        <ecNumber evidence="3">3.5.1.4</ecNumber>
    </recommendedName>
</protein>
<reference evidence="7 8" key="1">
    <citation type="journal article" date="2019" name="Nat. Ecol. Evol.">
        <title>Megaphylogeny resolves global patterns of mushroom evolution.</title>
        <authorList>
            <person name="Varga T."/>
            <person name="Krizsan K."/>
            <person name="Foldi C."/>
            <person name="Dima B."/>
            <person name="Sanchez-Garcia M."/>
            <person name="Sanchez-Ramirez S."/>
            <person name="Szollosi G.J."/>
            <person name="Szarkandi J.G."/>
            <person name="Papp V."/>
            <person name="Albert L."/>
            <person name="Andreopoulos W."/>
            <person name="Angelini C."/>
            <person name="Antonin V."/>
            <person name="Barry K.W."/>
            <person name="Bougher N.L."/>
            <person name="Buchanan P."/>
            <person name="Buyck B."/>
            <person name="Bense V."/>
            <person name="Catcheside P."/>
            <person name="Chovatia M."/>
            <person name="Cooper J."/>
            <person name="Damon W."/>
            <person name="Desjardin D."/>
            <person name="Finy P."/>
            <person name="Geml J."/>
            <person name="Haridas S."/>
            <person name="Hughes K."/>
            <person name="Justo A."/>
            <person name="Karasinski D."/>
            <person name="Kautmanova I."/>
            <person name="Kiss B."/>
            <person name="Kocsube S."/>
            <person name="Kotiranta H."/>
            <person name="LaButti K.M."/>
            <person name="Lechner B.E."/>
            <person name="Liimatainen K."/>
            <person name="Lipzen A."/>
            <person name="Lukacs Z."/>
            <person name="Mihaltcheva S."/>
            <person name="Morgado L.N."/>
            <person name="Niskanen T."/>
            <person name="Noordeloos M.E."/>
            <person name="Ohm R.A."/>
            <person name="Ortiz-Santana B."/>
            <person name="Ovrebo C."/>
            <person name="Racz N."/>
            <person name="Riley R."/>
            <person name="Savchenko A."/>
            <person name="Shiryaev A."/>
            <person name="Soop K."/>
            <person name="Spirin V."/>
            <person name="Szebenyi C."/>
            <person name="Tomsovsky M."/>
            <person name="Tulloss R.E."/>
            <person name="Uehling J."/>
            <person name="Grigoriev I.V."/>
            <person name="Vagvolgyi C."/>
            <person name="Papp T."/>
            <person name="Martin F.M."/>
            <person name="Miettinen O."/>
            <person name="Hibbett D.S."/>
            <person name="Nagy L.G."/>
        </authorList>
    </citation>
    <scope>NUCLEOTIDE SEQUENCE [LARGE SCALE GENOMIC DNA]</scope>
    <source>
        <strain evidence="7 8">CBS 962.96</strain>
    </source>
</reference>
<dbReference type="PIRSF" id="PIRSF001221">
    <property type="entry name" value="Amidase_fungi"/>
    <property type="match status" value="1"/>
</dbReference>
<feature type="binding site" evidence="5">
    <location>
        <begin position="187"/>
        <end position="190"/>
    </location>
    <ligand>
        <name>substrate</name>
    </ligand>
</feature>
<dbReference type="SUPFAM" id="SSF75304">
    <property type="entry name" value="Amidase signature (AS) enzymes"/>
    <property type="match status" value="1"/>
</dbReference>
<dbReference type="PANTHER" id="PTHR45847">
    <property type="entry name" value="FATTY ACID AMIDE HYDROLASE"/>
    <property type="match status" value="1"/>
</dbReference>
<dbReference type="GO" id="GO:0017064">
    <property type="term" value="F:fatty acid amide hydrolase activity"/>
    <property type="evidence" value="ECO:0007669"/>
    <property type="project" value="TreeGrafter"/>
</dbReference>
<keyword evidence="8" id="KW-1185">Reference proteome</keyword>
<accession>A0A4S8M9P2</accession>
<dbReference type="GO" id="GO:0009062">
    <property type="term" value="P:fatty acid catabolic process"/>
    <property type="evidence" value="ECO:0007669"/>
    <property type="project" value="TreeGrafter"/>
</dbReference>
<comment type="similarity">
    <text evidence="2">Belongs to the amidase family.</text>
</comment>
<dbReference type="InterPro" id="IPR036928">
    <property type="entry name" value="AS_sf"/>
</dbReference>
<organism evidence="7 8">
    <name type="scientific">Dendrothele bispora (strain CBS 962.96)</name>
    <dbReference type="NCBI Taxonomy" id="1314807"/>
    <lineage>
        <taxon>Eukaryota</taxon>
        <taxon>Fungi</taxon>
        <taxon>Dikarya</taxon>
        <taxon>Basidiomycota</taxon>
        <taxon>Agaricomycotina</taxon>
        <taxon>Agaricomycetes</taxon>
        <taxon>Agaricomycetidae</taxon>
        <taxon>Agaricales</taxon>
        <taxon>Agaricales incertae sedis</taxon>
        <taxon>Dendrothele</taxon>
    </lineage>
</organism>
<keyword evidence="4" id="KW-0378">Hydrolase</keyword>
<dbReference type="Proteomes" id="UP000297245">
    <property type="component" value="Unassembled WGS sequence"/>
</dbReference>
<evidence type="ECO:0000256" key="4">
    <source>
        <dbReference type="ARBA" id="ARBA00022801"/>
    </source>
</evidence>
<evidence type="ECO:0000313" key="7">
    <source>
        <dbReference type="EMBL" id="THU99137.1"/>
    </source>
</evidence>
<evidence type="ECO:0000256" key="1">
    <source>
        <dbReference type="ARBA" id="ARBA00001311"/>
    </source>
</evidence>
<dbReference type="Gene3D" id="3.90.1300.10">
    <property type="entry name" value="Amidase signature (AS) domain"/>
    <property type="match status" value="1"/>
</dbReference>
<dbReference type="InterPro" id="IPR052096">
    <property type="entry name" value="Endocannabinoid_amidase"/>
</dbReference>
<dbReference type="EMBL" id="ML179124">
    <property type="protein sequence ID" value="THU99137.1"/>
    <property type="molecule type" value="Genomic_DNA"/>
</dbReference>
<dbReference type="Pfam" id="PF01425">
    <property type="entry name" value="Amidase"/>
    <property type="match status" value="1"/>
</dbReference>
<proteinExistence type="inferred from homology"/>
<dbReference type="GO" id="GO:0004040">
    <property type="term" value="F:amidase activity"/>
    <property type="evidence" value="ECO:0007669"/>
    <property type="project" value="UniProtKB-EC"/>
</dbReference>